<sequence length="227" mass="26261">MQNLKPIETEIILDEKNKQQLKLNELLIFPHGLDGLHIWEAGIILARYIVFNSQLFSNKDILEVGTGVGIGGLAALKYTECKRVDMTDYNQDVLANIKKNSEKNSISKQRYDVFYLNWFEYDKFNKKYDVIIGSDIIYSGAPLKELYLLISKSLNKGGKAYIIIPSQRFKGEVFLQLVEDYKEFSVEKIALDQTEYSLSPLKDQTQGFKTYPGLKELQFWVYIFTKI</sequence>
<dbReference type="PANTHER" id="PTHR14614:SF132">
    <property type="entry name" value="PROTEIN-LYSINE METHYLTRANSFERASE C42C1.13"/>
    <property type="match status" value="1"/>
</dbReference>
<proteinExistence type="predicted"/>
<dbReference type="AlphaFoldDB" id="Q24D55"/>
<keyword evidence="1" id="KW-0808">Transferase</keyword>
<dbReference type="STRING" id="312017.Q24D55"/>
<dbReference type="HOGENOM" id="CLU_1221791_0_0_1"/>
<dbReference type="RefSeq" id="XP_001025931.1">
    <property type="nucleotide sequence ID" value="XM_001025931.1"/>
</dbReference>
<accession>Q24D55</accession>
<dbReference type="CDD" id="cd02440">
    <property type="entry name" value="AdoMet_MTases"/>
    <property type="match status" value="1"/>
</dbReference>
<dbReference type="GO" id="GO:0008168">
    <property type="term" value="F:methyltransferase activity"/>
    <property type="evidence" value="ECO:0007669"/>
    <property type="project" value="UniProtKB-KW"/>
</dbReference>
<dbReference type="eggNOG" id="KOG2497">
    <property type="taxonomic scope" value="Eukaryota"/>
</dbReference>
<evidence type="ECO:0000313" key="1">
    <source>
        <dbReference type="EMBL" id="EAS05686.1"/>
    </source>
</evidence>
<dbReference type="OrthoDB" id="46564at2759"/>
<dbReference type="OMA" id="HIWEAGI"/>
<evidence type="ECO:0000313" key="2">
    <source>
        <dbReference type="Proteomes" id="UP000009168"/>
    </source>
</evidence>
<dbReference type="InParanoid" id="Q24D55"/>
<dbReference type="Proteomes" id="UP000009168">
    <property type="component" value="Unassembled WGS sequence"/>
</dbReference>
<dbReference type="PANTHER" id="PTHR14614">
    <property type="entry name" value="HEPATOCELLULAR CARCINOMA-ASSOCIATED ANTIGEN"/>
    <property type="match status" value="1"/>
</dbReference>
<dbReference type="InterPro" id="IPR019410">
    <property type="entry name" value="Methyltransf_16"/>
</dbReference>
<dbReference type="Gene3D" id="3.40.50.150">
    <property type="entry name" value="Vaccinia Virus protein VP39"/>
    <property type="match status" value="1"/>
</dbReference>
<dbReference type="InterPro" id="IPR029063">
    <property type="entry name" value="SAM-dependent_MTases_sf"/>
</dbReference>
<dbReference type="EMBL" id="GG662333">
    <property type="protein sequence ID" value="EAS05686.1"/>
    <property type="molecule type" value="Genomic_DNA"/>
</dbReference>
<dbReference type="SUPFAM" id="SSF53335">
    <property type="entry name" value="S-adenosyl-L-methionine-dependent methyltransferases"/>
    <property type="match status" value="1"/>
</dbReference>
<dbReference type="GO" id="GO:0005840">
    <property type="term" value="C:ribosome"/>
    <property type="evidence" value="ECO:0007669"/>
    <property type="project" value="UniProtKB-KW"/>
</dbReference>
<gene>
    <name evidence="1" type="ORF">TTHERM_01110990</name>
</gene>
<keyword evidence="1" id="KW-0489">Methyltransferase</keyword>
<keyword evidence="2" id="KW-1185">Reference proteome</keyword>
<reference evidence="2" key="1">
    <citation type="journal article" date="2006" name="PLoS Biol.">
        <title>Macronuclear genome sequence of the ciliate Tetrahymena thermophila, a model eukaryote.</title>
        <authorList>
            <person name="Eisen J.A."/>
            <person name="Coyne R.S."/>
            <person name="Wu M."/>
            <person name="Wu D."/>
            <person name="Thiagarajan M."/>
            <person name="Wortman J.R."/>
            <person name="Badger J.H."/>
            <person name="Ren Q."/>
            <person name="Amedeo P."/>
            <person name="Jones K.M."/>
            <person name="Tallon L.J."/>
            <person name="Delcher A.L."/>
            <person name="Salzberg S.L."/>
            <person name="Silva J.C."/>
            <person name="Haas B.J."/>
            <person name="Majoros W.H."/>
            <person name="Farzad M."/>
            <person name="Carlton J.M."/>
            <person name="Smith R.K. Jr."/>
            <person name="Garg J."/>
            <person name="Pearlman R.E."/>
            <person name="Karrer K.M."/>
            <person name="Sun L."/>
            <person name="Manning G."/>
            <person name="Elde N.C."/>
            <person name="Turkewitz A.P."/>
            <person name="Asai D.J."/>
            <person name="Wilkes D.E."/>
            <person name="Wang Y."/>
            <person name="Cai H."/>
            <person name="Collins K."/>
            <person name="Stewart B.A."/>
            <person name="Lee S.R."/>
            <person name="Wilamowska K."/>
            <person name="Weinberg Z."/>
            <person name="Ruzzo W.L."/>
            <person name="Wloga D."/>
            <person name="Gaertig J."/>
            <person name="Frankel J."/>
            <person name="Tsao C.-C."/>
            <person name="Gorovsky M.A."/>
            <person name="Keeling P.J."/>
            <person name="Waller R.F."/>
            <person name="Patron N.J."/>
            <person name="Cherry J.M."/>
            <person name="Stover N.A."/>
            <person name="Krieger C.J."/>
            <person name="del Toro C."/>
            <person name="Ryder H.F."/>
            <person name="Williamson S.C."/>
            <person name="Barbeau R.A."/>
            <person name="Hamilton E.P."/>
            <person name="Orias E."/>
        </authorList>
    </citation>
    <scope>NUCLEOTIDE SEQUENCE [LARGE SCALE GENOMIC DNA]</scope>
    <source>
        <strain evidence="2">SB210</strain>
    </source>
</reference>
<keyword evidence="1" id="KW-0689">Ribosomal protein</keyword>
<dbReference type="GO" id="GO:0032259">
    <property type="term" value="P:methylation"/>
    <property type="evidence" value="ECO:0007669"/>
    <property type="project" value="UniProtKB-KW"/>
</dbReference>
<organism evidence="1 2">
    <name type="scientific">Tetrahymena thermophila (strain SB210)</name>
    <dbReference type="NCBI Taxonomy" id="312017"/>
    <lineage>
        <taxon>Eukaryota</taxon>
        <taxon>Sar</taxon>
        <taxon>Alveolata</taxon>
        <taxon>Ciliophora</taxon>
        <taxon>Intramacronucleata</taxon>
        <taxon>Oligohymenophorea</taxon>
        <taxon>Hymenostomatida</taxon>
        <taxon>Tetrahymenina</taxon>
        <taxon>Tetrahymenidae</taxon>
        <taxon>Tetrahymena</taxon>
    </lineage>
</organism>
<name>Q24D55_TETTS</name>
<dbReference type="GeneID" id="7827787"/>
<protein>
    <submittedName>
        <fullName evidence="1">Ribosomal protein L11 methyltransferase</fullName>
    </submittedName>
</protein>
<keyword evidence="1" id="KW-0687">Ribonucleoprotein</keyword>
<dbReference type="KEGG" id="tet:TTHERM_01110990"/>
<dbReference type="Pfam" id="PF10294">
    <property type="entry name" value="Methyltransf_16"/>
    <property type="match status" value="1"/>
</dbReference>